<dbReference type="PANTHER" id="PTHR10256">
    <property type="entry name" value="SELENIDE, WATER DIKINASE"/>
    <property type="match status" value="1"/>
</dbReference>
<reference evidence="4" key="1">
    <citation type="submission" date="2020-08" db="EMBL/GenBank/DDBJ databases">
        <title>Multicomponent nature underlies the extraordinary mechanical properties of spider dragline silk.</title>
        <authorList>
            <person name="Kono N."/>
            <person name="Nakamura H."/>
            <person name="Mori M."/>
            <person name="Yoshida Y."/>
            <person name="Ohtoshi R."/>
            <person name="Malay A.D."/>
            <person name="Moran D.A.P."/>
            <person name="Tomita M."/>
            <person name="Numata K."/>
            <person name="Arakawa K."/>
        </authorList>
    </citation>
    <scope>NUCLEOTIDE SEQUENCE</scope>
</reference>
<feature type="domain" description="PurM-like N-terminal" evidence="3">
    <location>
        <begin position="69"/>
        <end position="167"/>
    </location>
</feature>
<keyword evidence="1" id="KW-0547">Nucleotide-binding</keyword>
<dbReference type="GO" id="GO:0005737">
    <property type="term" value="C:cytoplasm"/>
    <property type="evidence" value="ECO:0007669"/>
    <property type="project" value="TreeGrafter"/>
</dbReference>
<dbReference type="InterPro" id="IPR016188">
    <property type="entry name" value="PurM-like_N"/>
</dbReference>
<evidence type="ECO:0000256" key="1">
    <source>
        <dbReference type="ARBA" id="ARBA00022741"/>
    </source>
</evidence>
<accession>A0A8X6XWM8</accession>
<dbReference type="GO" id="GO:0005524">
    <property type="term" value="F:ATP binding"/>
    <property type="evidence" value="ECO:0007669"/>
    <property type="project" value="UniProtKB-KW"/>
</dbReference>
<dbReference type="AlphaFoldDB" id="A0A8X6XWM8"/>
<dbReference type="SUPFAM" id="SSF55326">
    <property type="entry name" value="PurM N-terminal domain-like"/>
    <property type="match status" value="1"/>
</dbReference>
<dbReference type="Proteomes" id="UP000886998">
    <property type="component" value="Unassembled WGS sequence"/>
</dbReference>
<dbReference type="GO" id="GO:0016260">
    <property type="term" value="P:selenocysteine biosynthetic process"/>
    <property type="evidence" value="ECO:0007669"/>
    <property type="project" value="TreeGrafter"/>
</dbReference>
<dbReference type="InterPro" id="IPR004536">
    <property type="entry name" value="SPS/SelD"/>
</dbReference>
<dbReference type="Gene3D" id="3.30.1330.10">
    <property type="entry name" value="PurM-like, N-terminal domain"/>
    <property type="match status" value="1"/>
</dbReference>
<comment type="caution">
    <text evidence="4">The sequence shown here is derived from an EMBL/GenBank/DDBJ whole genome shotgun (WGS) entry which is preliminary data.</text>
</comment>
<proteinExistence type="predicted"/>
<evidence type="ECO:0000313" key="4">
    <source>
        <dbReference type="EMBL" id="GFY61646.1"/>
    </source>
</evidence>
<evidence type="ECO:0000256" key="2">
    <source>
        <dbReference type="ARBA" id="ARBA00022840"/>
    </source>
</evidence>
<dbReference type="OrthoDB" id="409395at2759"/>
<evidence type="ECO:0000259" key="3">
    <source>
        <dbReference type="Pfam" id="PF00586"/>
    </source>
</evidence>
<organism evidence="4 5">
    <name type="scientific">Trichonephila inaurata madagascariensis</name>
    <dbReference type="NCBI Taxonomy" id="2747483"/>
    <lineage>
        <taxon>Eukaryota</taxon>
        <taxon>Metazoa</taxon>
        <taxon>Ecdysozoa</taxon>
        <taxon>Arthropoda</taxon>
        <taxon>Chelicerata</taxon>
        <taxon>Arachnida</taxon>
        <taxon>Araneae</taxon>
        <taxon>Araneomorphae</taxon>
        <taxon>Entelegynae</taxon>
        <taxon>Araneoidea</taxon>
        <taxon>Nephilidae</taxon>
        <taxon>Trichonephila</taxon>
        <taxon>Trichonephila inaurata</taxon>
    </lineage>
</organism>
<dbReference type="PANTHER" id="PTHR10256:SF0">
    <property type="entry name" value="INACTIVE SELENIDE, WATER DIKINASE-LIKE PROTEIN-RELATED"/>
    <property type="match status" value="1"/>
</dbReference>
<dbReference type="GO" id="GO:0004756">
    <property type="term" value="F:selenide, water dikinase activity"/>
    <property type="evidence" value="ECO:0007669"/>
    <property type="project" value="TreeGrafter"/>
</dbReference>
<sequence>MYARCRKDKFQIAVPSSCRKSIAGVAVRQPQFVCPSRGSPDRNQDGFLHEVDEQAHFMQMPITRIGIGMDCSVTPLRHGGLSLVQTTDFFYPLCDDPYLMGRITCANVLSDLYAMGVTECDNMLMLLAVSSKMSGMERDVVIPILMRGFKDCAYEAGTRITGGQTILNPELFFNKMNS</sequence>
<keyword evidence="5" id="KW-1185">Reference proteome</keyword>
<dbReference type="EMBL" id="BMAV01013753">
    <property type="protein sequence ID" value="GFY61646.1"/>
    <property type="molecule type" value="Genomic_DNA"/>
</dbReference>
<dbReference type="Pfam" id="PF00586">
    <property type="entry name" value="AIRS"/>
    <property type="match status" value="1"/>
</dbReference>
<protein>
    <submittedName>
        <fullName evidence="4">Inactive selenide, water dikinase-like protein</fullName>
    </submittedName>
</protein>
<name>A0A8X6XWM8_9ARAC</name>
<evidence type="ECO:0000313" key="5">
    <source>
        <dbReference type="Proteomes" id="UP000886998"/>
    </source>
</evidence>
<dbReference type="InterPro" id="IPR036921">
    <property type="entry name" value="PurM-like_N_sf"/>
</dbReference>
<keyword evidence="2" id="KW-0067">ATP-binding</keyword>
<gene>
    <name evidence="4" type="primary">SelD</name>
    <name evidence="4" type="ORF">TNIN_277571</name>
</gene>